<dbReference type="InterPro" id="IPR009609">
    <property type="entry name" value="Phosphonate_metab_PhnG"/>
</dbReference>
<dbReference type="Proteomes" id="UP000253782">
    <property type="component" value="Unassembled WGS sequence"/>
</dbReference>
<dbReference type="Pfam" id="PF06754">
    <property type="entry name" value="PhnG"/>
    <property type="match status" value="1"/>
</dbReference>
<accession>A0A369URD9</accession>
<name>A0A369URD9_9GAMM</name>
<reference evidence="1 2" key="1">
    <citation type="submission" date="2018-07" db="EMBL/GenBank/DDBJ databases">
        <title>Dyella tabacisoli L4-6T, whole genome shotgun sequence.</title>
        <authorList>
            <person name="Zhou X.-K."/>
            <person name="Li W.-J."/>
            <person name="Duan Y.-Q."/>
        </authorList>
    </citation>
    <scope>NUCLEOTIDE SEQUENCE [LARGE SCALE GENOMIC DNA]</scope>
    <source>
        <strain evidence="1 2">L4-6</strain>
    </source>
</reference>
<dbReference type="NCBIfam" id="TIGR03293">
    <property type="entry name" value="PhnG_redo"/>
    <property type="match status" value="1"/>
</dbReference>
<proteinExistence type="predicted"/>
<keyword evidence="1" id="KW-0456">Lyase</keyword>
<dbReference type="RefSeq" id="WP_114844680.1">
    <property type="nucleotide sequence ID" value="NZ_JBHSPE010000001.1"/>
</dbReference>
<dbReference type="GO" id="GO:0016829">
    <property type="term" value="F:lyase activity"/>
    <property type="evidence" value="ECO:0007669"/>
    <property type="project" value="UniProtKB-KW"/>
</dbReference>
<comment type="caution">
    <text evidence="1">The sequence shown here is derived from an EMBL/GenBank/DDBJ whole genome shotgun (WGS) entry which is preliminary data.</text>
</comment>
<dbReference type="EMBL" id="QQAH01000005">
    <property type="protein sequence ID" value="RDD82615.1"/>
    <property type="molecule type" value="Genomic_DNA"/>
</dbReference>
<protein>
    <submittedName>
        <fullName evidence="1">Phosphonate C-P lyase system protein PhnG</fullName>
    </submittedName>
</protein>
<dbReference type="GO" id="GO:0019634">
    <property type="term" value="P:organic phosphonate metabolic process"/>
    <property type="evidence" value="ECO:0007669"/>
    <property type="project" value="InterPro"/>
</dbReference>
<keyword evidence="2" id="KW-1185">Reference proteome</keyword>
<sequence>MDSSPHLARAQWMSLLAQAEPAELAAAMEAFALPADITWLRPPQTGLYMLRGRVGGTGPQFNLGEITVTRCSVQVGTRIGHAWVRGGHTRHAELAAYADALLQDNEQRPRLSERVLEPLRLALQARREAASRKAAASKVEFFTVVRGE</sequence>
<gene>
    <name evidence="1" type="primary">phnG</name>
    <name evidence="1" type="ORF">DVJ77_06750</name>
</gene>
<dbReference type="AlphaFoldDB" id="A0A369URD9"/>
<dbReference type="GO" id="GO:0015716">
    <property type="term" value="P:organic phosphonate transport"/>
    <property type="evidence" value="ECO:0007669"/>
    <property type="project" value="InterPro"/>
</dbReference>
<evidence type="ECO:0000313" key="2">
    <source>
        <dbReference type="Proteomes" id="UP000253782"/>
    </source>
</evidence>
<organism evidence="1 2">
    <name type="scientific">Dyella tabacisoli</name>
    <dbReference type="NCBI Taxonomy" id="2282381"/>
    <lineage>
        <taxon>Bacteria</taxon>
        <taxon>Pseudomonadati</taxon>
        <taxon>Pseudomonadota</taxon>
        <taxon>Gammaproteobacteria</taxon>
        <taxon>Lysobacterales</taxon>
        <taxon>Rhodanobacteraceae</taxon>
        <taxon>Dyella</taxon>
    </lineage>
</organism>
<evidence type="ECO:0000313" key="1">
    <source>
        <dbReference type="EMBL" id="RDD82615.1"/>
    </source>
</evidence>
<dbReference type="OrthoDB" id="530475at2"/>